<sequence>MRSSYDSYAISPSGFSGSVLWLKSDNDPLLCSINLSSVVVLRYTGLSKFMDLVFLDLYLFNSMKITTKARNPEIIKMMITIPAT</sequence>
<gene>
    <name evidence="1" type="primary">ORF41715</name>
</gene>
<accession>A0A0B6Z0G2</accession>
<protein>
    <submittedName>
        <fullName evidence="1">Uncharacterized protein</fullName>
    </submittedName>
</protein>
<reference evidence="1" key="1">
    <citation type="submission" date="2014-12" db="EMBL/GenBank/DDBJ databases">
        <title>Insight into the proteome of Arion vulgaris.</title>
        <authorList>
            <person name="Aradska J."/>
            <person name="Bulat T."/>
            <person name="Smidak R."/>
            <person name="Sarate P."/>
            <person name="Gangsoo J."/>
            <person name="Sialana F."/>
            <person name="Bilban M."/>
            <person name="Lubec G."/>
        </authorList>
    </citation>
    <scope>NUCLEOTIDE SEQUENCE</scope>
    <source>
        <tissue evidence="1">Skin</tissue>
    </source>
</reference>
<dbReference type="AlphaFoldDB" id="A0A0B6Z0G2"/>
<organism evidence="1">
    <name type="scientific">Arion vulgaris</name>
    <dbReference type="NCBI Taxonomy" id="1028688"/>
    <lineage>
        <taxon>Eukaryota</taxon>
        <taxon>Metazoa</taxon>
        <taxon>Spiralia</taxon>
        <taxon>Lophotrochozoa</taxon>
        <taxon>Mollusca</taxon>
        <taxon>Gastropoda</taxon>
        <taxon>Heterobranchia</taxon>
        <taxon>Euthyneura</taxon>
        <taxon>Panpulmonata</taxon>
        <taxon>Eupulmonata</taxon>
        <taxon>Stylommatophora</taxon>
        <taxon>Helicina</taxon>
        <taxon>Arionoidea</taxon>
        <taxon>Arionidae</taxon>
        <taxon>Arion</taxon>
    </lineage>
</organism>
<evidence type="ECO:0000313" key="1">
    <source>
        <dbReference type="EMBL" id="CEK61240.1"/>
    </source>
</evidence>
<dbReference type="EMBL" id="HACG01014375">
    <property type="protein sequence ID" value="CEK61240.1"/>
    <property type="molecule type" value="Transcribed_RNA"/>
</dbReference>
<name>A0A0B6Z0G2_9EUPU</name>
<proteinExistence type="predicted"/>